<feature type="region of interest" description="Disordered" evidence="1">
    <location>
        <begin position="672"/>
        <end position="696"/>
    </location>
</feature>
<sequence length="1582" mass="181372">MGIMAIGRIIVLSALFAQTLSAPSGCIESCDVHHTSYQSRHTSGSYQDHAGLVQGSTNLNDHDYARPGNWTEHNQYSTDSGHGKVHEERGQYVEGAKKVRYYKKNFTSSYGNVNGLDAREFDELSGHHRYDSMRIPSNQHSESQSIQAGQTVVQGSGYNRVHSQQTQSSSTRIDSRNERLEDFGEYSGHSQVNQRVPITDTQTIETRHHIEDNPSNWSRVDSYRTDGGHGRVHEEEGQYVTGPKKVRYYKKNYTSSYSTSGVPQTNIGSASLNELHNEMQRNLHKELDNIRREFHQTSSVGHTASTTHVGSVGLAQETVGLSDLQTAESDNRQQLDYGHIPSTGTMHHYTDQQHRETTTDTRRVPYTYPAANTYGSESQRTYESRETYTSRVHPSHQPGHLSPGYIQAPDIHGTTRDGYQTSMRNTHSRGSSHVIDERQRTEVMGTHQSSVAQNQLLTGSSQHAYNVNPNYGARPDRRGEARHYEEHWSTSSNTGGNLAPEHTGHLTHGTADRAHYDRVAYNEHRNRYHGAQQGYDTHAHTSESSYDSAYRTNTGQLVTGSLNVGHAAQGADCTEETQHYQQESRYHRKYKRDVHGRYDDSQRNQDFSQEFGQQTSDGQQLEDLTQHNEQITQQTEGQFKERNFGNQHLEDLTQQTQDSDFTQQTSGKLEFGQQESDGQQLEDLTQQSEQITQQTEGQFKERNFGNQHLEDLTQQTQDSDFTQQTNGKLEFGQQTIDDQHVHNQHLEDFTSSQNEQHTQQIDGEFEFGQQTVGNQQHLEDLTQQSEQFTQQTQGSDDFTQQTSGKLEFGQQTIGNQKHLEDLMQQNEQHTQQVQGFDDFTQQTSGKLEFGQQTIGNQKHLEDLMQQNEQHTQQVQGFDDFTQQTSGKLEFGQQTIGNQKHLEDLMQQNEQHTQQVQGFDDFTQQTSGKLEFGQQTIGNQQQWKDLTQSEQDTQQVQGFDDFTQQTSGKLEFGQQTVHDQHINNQQLEDLTQQSEQHTQQTEDQFELGQQTVDDQNSEHLTQEIEQSAQRTARSDDPVQQTTSVFEFGQQALGNHHPKDLTQETERFTQQTEGQLEFGQHTVDNQYSDDLTQQRNEQFTHQTQGSDDFTQQSGKLEFGQQVQSIDKSTKPRNEYFEEFGQQNEDFTQQEGQFDEFNQQEGQFDEFTQQTMGQLDFGQESQGFNKPKNQHLEDFSQQDKDLTQQIGGLEPWQLSQQMSQKTELNQDFTQQTNHDQLTTGMATPAPKPRARQRYQTHDSTLQDTDRTDTNVFKVTEMNPNNYREGTIERTSHVRYPHHPNHDRLEALSQQPQRSSVFDNEKENMDRLHWVHKSNDATVGLQWHYTYHPSDLTNIEGAHDNYYSHHNINPQQTEDLQQQSNKVSQQETQDQHTFEDVHLNIHDPQSSQRSEYDQRSSQQIETSHFSNQHDKNPEETPLGVIPLQHTQSMQKTPELDKQSQPTGQTEYKLEPRILQAYGGGPYDGSRNEDIYSRVTLNPSATLPPIGGEDPWDIREKPRQLIPWIITNTASTPKAVDETATEMIETTTQPIQTTTKEEAPPSFWNKLGHRISSTYDKAKEKAKEFFG</sequence>
<feature type="compositionally biased region" description="Polar residues" evidence="1">
    <location>
        <begin position="1399"/>
        <end position="1422"/>
    </location>
</feature>
<reference evidence="3 4" key="1">
    <citation type="journal article" date="2018" name="Genome Res.">
        <title>The genomic architecture and molecular evolution of ant odorant receptors.</title>
        <authorList>
            <person name="McKenzie S.K."/>
            <person name="Kronauer D.J.C."/>
        </authorList>
    </citation>
    <scope>NUCLEOTIDE SEQUENCE [LARGE SCALE GENOMIC DNA]</scope>
    <source>
        <strain evidence="3">Clonal line C1</strain>
    </source>
</reference>
<dbReference type="Proteomes" id="UP000279307">
    <property type="component" value="Chromosome 7"/>
</dbReference>
<feature type="region of interest" description="Disordered" evidence="1">
    <location>
        <begin position="1397"/>
        <end position="1434"/>
    </location>
</feature>
<evidence type="ECO:0000313" key="3">
    <source>
        <dbReference type="EMBL" id="RLU20103.1"/>
    </source>
</evidence>
<dbReference type="EMBL" id="QOIP01000007">
    <property type="protein sequence ID" value="RLU20103.1"/>
    <property type="molecule type" value="Genomic_DNA"/>
</dbReference>
<proteinExistence type="predicted"/>
<keyword evidence="2" id="KW-0732">Signal</keyword>
<dbReference type="OrthoDB" id="7700532at2759"/>
<name>A0A3L8DIY3_OOCBI</name>
<organism evidence="3 4">
    <name type="scientific">Ooceraea biroi</name>
    <name type="common">Clonal raider ant</name>
    <name type="synonym">Cerapachys biroi</name>
    <dbReference type="NCBI Taxonomy" id="2015173"/>
    <lineage>
        <taxon>Eukaryota</taxon>
        <taxon>Metazoa</taxon>
        <taxon>Ecdysozoa</taxon>
        <taxon>Arthropoda</taxon>
        <taxon>Hexapoda</taxon>
        <taxon>Insecta</taxon>
        <taxon>Pterygota</taxon>
        <taxon>Neoptera</taxon>
        <taxon>Endopterygota</taxon>
        <taxon>Hymenoptera</taxon>
        <taxon>Apocrita</taxon>
        <taxon>Aculeata</taxon>
        <taxon>Formicoidea</taxon>
        <taxon>Formicidae</taxon>
        <taxon>Dorylinae</taxon>
        <taxon>Ooceraea</taxon>
    </lineage>
</organism>
<evidence type="ECO:0000256" key="2">
    <source>
        <dbReference type="SAM" id="SignalP"/>
    </source>
</evidence>
<feature type="compositionally biased region" description="Polar residues" evidence="1">
    <location>
        <begin position="1022"/>
        <end position="1038"/>
    </location>
</feature>
<feature type="region of interest" description="Disordered" evidence="1">
    <location>
        <begin position="488"/>
        <end position="508"/>
    </location>
</feature>
<feature type="compositionally biased region" description="Low complexity" evidence="1">
    <location>
        <begin position="685"/>
        <end position="696"/>
    </location>
</feature>
<evidence type="ECO:0000313" key="4">
    <source>
        <dbReference type="Proteomes" id="UP000279307"/>
    </source>
</evidence>
<feature type="region of interest" description="Disordered" evidence="1">
    <location>
        <begin position="1015"/>
        <end position="1038"/>
    </location>
</feature>
<feature type="compositionally biased region" description="Polar residues" evidence="1">
    <location>
        <begin position="673"/>
        <end position="684"/>
    </location>
</feature>
<comment type="caution">
    <text evidence="3">The sequence shown here is derived from an EMBL/GenBank/DDBJ whole genome shotgun (WGS) entry which is preliminary data.</text>
</comment>
<gene>
    <name evidence="3" type="ORF">DMN91_006709</name>
</gene>
<feature type="signal peptide" evidence="2">
    <location>
        <begin position="1"/>
        <end position="21"/>
    </location>
</feature>
<protein>
    <submittedName>
        <fullName evidence="3">Uncharacterized protein</fullName>
    </submittedName>
</protein>
<feature type="region of interest" description="Disordered" evidence="1">
    <location>
        <begin position="1234"/>
        <end position="1261"/>
    </location>
</feature>
<feature type="chain" id="PRO_5018035231" evidence="2">
    <location>
        <begin position="22"/>
        <end position="1582"/>
    </location>
</feature>
<accession>A0A3L8DIY3</accession>
<evidence type="ECO:0000256" key="1">
    <source>
        <dbReference type="SAM" id="MobiDB-lite"/>
    </source>
</evidence>